<evidence type="ECO:0000256" key="1">
    <source>
        <dbReference type="SAM" id="MobiDB-lite"/>
    </source>
</evidence>
<feature type="compositionally biased region" description="Basic residues" evidence="1">
    <location>
        <begin position="548"/>
        <end position="562"/>
    </location>
</feature>
<dbReference type="AlphaFoldDB" id="A0A183ULZ1"/>
<proteinExistence type="predicted"/>
<accession>A0A183ULZ1</accession>
<gene>
    <name evidence="3" type="ORF">TCNE_LOCUS9511</name>
</gene>
<evidence type="ECO:0000313" key="4">
    <source>
        <dbReference type="Proteomes" id="UP000050794"/>
    </source>
</evidence>
<dbReference type="Proteomes" id="UP000050794">
    <property type="component" value="Unassembled WGS sequence"/>
</dbReference>
<evidence type="ECO:0000313" key="5">
    <source>
        <dbReference type="WBParaSite" id="TCNE_0000951101-mRNA-1"/>
    </source>
</evidence>
<feature type="transmembrane region" description="Helical" evidence="2">
    <location>
        <begin position="81"/>
        <end position="102"/>
    </location>
</feature>
<feature type="region of interest" description="Disordered" evidence="1">
    <location>
        <begin position="166"/>
        <end position="223"/>
    </location>
</feature>
<dbReference type="EMBL" id="UYWY01020198">
    <property type="protein sequence ID" value="VDM40832.1"/>
    <property type="molecule type" value="Genomic_DNA"/>
</dbReference>
<feature type="transmembrane region" description="Helical" evidence="2">
    <location>
        <begin position="118"/>
        <end position="136"/>
    </location>
</feature>
<feature type="compositionally biased region" description="Polar residues" evidence="1">
    <location>
        <begin position="167"/>
        <end position="181"/>
    </location>
</feature>
<feature type="compositionally biased region" description="Polar residues" evidence="1">
    <location>
        <begin position="196"/>
        <end position="216"/>
    </location>
</feature>
<organism evidence="4 5">
    <name type="scientific">Toxocara canis</name>
    <name type="common">Canine roundworm</name>
    <dbReference type="NCBI Taxonomy" id="6265"/>
    <lineage>
        <taxon>Eukaryota</taxon>
        <taxon>Metazoa</taxon>
        <taxon>Ecdysozoa</taxon>
        <taxon>Nematoda</taxon>
        <taxon>Chromadorea</taxon>
        <taxon>Rhabditida</taxon>
        <taxon>Spirurina</taxon>
        <taxon>Ascaridomorpha</taxon>
        <taxon>Ascaridoidea</taxon>
        <taxon>Toxocaridae</taxon>
        <taxon>Toxocara</taxon>
    </lineage>
</organism>
<keyword evidence="4" id="KW-1185">Reference proteome</keyword>
<feature type="transmembrane region" description="Helical" evidence="2">
    <location>
        <begin position="33"/>
        <end position="51"/>
    </location>
</feature>
<reference evidence="5" key="1">
    <citation type="submission" date="2016-06" db="UniProtKB">
        <authorList>
            <consortium name="WormBaseParasite"/>
        </authorList>
    </citation>
    <scope>IDENTIFICATION</scope>
</reference>
<evidence type="ECO:0000313" key="3">
    <source>
        <dbReference type="EMBL" id="VDM40832.1"/>
    </source>
</evidence>
<keyword evidence="2" id="KW-1133">Transmembrane helix</keyword>
<name>A0A183ULZ1_TOXCA</name>
<keyword evidence="2" id="KW-0472">Membrane</keyword>
<reference evidence="3 4" key="2">
    <citation type="submission" date="2018-11" db="EMBL/GenBank/DDBJ databases">
        <authorList>
            <consortium name="Pathogen Informatics"/>
        </authorList>
    </citation>
    <scope>NUCLEOTIDE SEQUENCE [LARGE SCALE GENOMIC DNA]</scope>
</reference>
<sequence length="603" mass="67176">MCAERPIRYSLKVLQFVSSAFVVYCLFRTGPHWMLTLACLVVPPFGIYLMLKSPDQKKHKVPHRIYWAVAKGKSWLRVDATICLTMSVVFFGFAIILFYGFFKVNLLLHKKCLVPQNVYLLFAGLGSLLVSSLYLINAIVSIGQLRSGTVDFASTIITQRMALPKADNSQPNSLSKNSSAVQPKLKPDSNELKVQVDQSNANDANKSIDDPTSTTHPLAEQPEMDQKIIDFIKEQLDESLDREYSNNTQSVSVKETSRKYRYAPSRILQTNQGQHLAARQRFDSGSIGSLSELARRTPPPIDTPPPVPPPALPIRPPPLLNSFDEVRRIAQFNEGFVASEASTPLENRSTAQERRTLNGFAMCISNVHTTVKAGESKNMNEGSSGVVAAPIGQRVSGSGSLGSAVHEYENSTTLERSNSDIAILSSIVAMNEDAAARRWQEAQRRSREMATTSGIHDGTRRIRRNSTPHSYYMKRVYRHCSHDGQFANYGFIDSDEDNATYRKHSNTLPSAHISALTHQLGGSFDPSCIPSIVTAIDSSRESDIMRHNSPRRTSSRARKMSGKRGFDVVIRAQSENDIAERRTNEQTTMVNERPVDAFFVTEF</sequence>
<keyword evidence="2" id="KW-0812">Transmembrane</keyword>
<evidence type="ECO:0000256" key="2">
    <source>
        <dbReference type="SAM" id="Phobius"/>
    </source>
</evidence>
<protein>
    <submittedName>
        <fullName evidence="5">Pecanex-like protein</fullName>
    </submittedName>
</protein>
<dbReference type="WBParaSite" id="TCNE_0000951101-mRNA-1">
    <property type="protein sequence ID" value="TCNE_0000951101-mRNA-1"/>
    <property type="gene ID" value="TCNE_0000951101"/>
</dbReference>
<feature type="region of interest" description="Disordered" evidence="1">
    <location>
        <begin position="542"/>
        <end position="562"/>
    </location>
</feature>